<dbReference type="PANTHER" id="PTHR31973:SF187">
    <property type="entry name" value="MUTATOR TRANSPOSASE MUDRA PROTEIN"/>
    <property type="match status" value="1"/>
</dbReference>
<name>A5C8K8_VITVI</name>
<dbReference type="PROSITE" id="PS50966">
    <property type="entry name" value="ZF_SWIM"/>
    <property type="match status" value="1"/>
</dbReference>
<dbReference type="InterPro" id="IPR006564">
    <property type="entry name" value="Znf_PMZ"/>
</dbReference>
<dbReference type="InterPro" id="IPR007527">
    <property type="entry name" value="Znf_SWIM"/>
</dbReference>
<dbReference type="EMBL" id="AM486068">
    <property type="protein sequence ID" value="CAN75414.1"/>
    <property type="molecule type" value="Genomic_DNA"/>
</dbReference>
<keyword evidence="3" id="KW-0862">Zinc</keyword>
<feature type="domain" description="SWIM-type" evidence="5">
    <location>
        <begin position="296"/>
        <end position="328"/>
    </location>
</feature>
<dbReference type="Pfam" id="PF04434">
    <property type="entry name" value="SWIM"/>
    <property type="match status" value="1"/>
</dbReference>
<evidence type="ECO:0000256" key="3">
    <source>
        <dbReference type="ARBA" id="ARBA00022833"/>
    </source>
</evidence>
<gene>
    <name evidence="6" type="ORF">VITISV_003065</name>
</gene>
<evidence type="ECO:0000256" key="4">
    <source>
        <dbReference type="PROSITE-ProRule" id="PRU00325"/>
    </source>
</evidence>
<evidence type="ECO:0000256" key="2">
    <source>
        <dbReference type="ARBA" id="ARBA00022771"/>
    </source>
</evidence>
<sequence length="397" mass="44875">MEDEMSCYIHEGGELAKTVVGSIEYKGGQTNCIVVSKNISHFEFVSKVSGELNLEPNSIKLEFTVKFDPSCLLSLHDDANIFKIFKFNDMFYRVYVCQCTEVGDGVIAPTSAPTPIVASNLAHVSSIGEPPLHMSNDSPTIASFGFSQRCAETNVLQLQPSQFQHSIIGSGHTFRNASKFRDAIYLMYLASKFQYSYKMNSSKHMTVDKMTTNLAESFNAWLRNERHHSICNFLLEHMSKLGSMLVKHKEESNKWKLSIGPKIEDKMLQNIANDQMYLVTPFMNGVFGVCIRRALLNVDIMNRTCTCRGWEMLGIPCEHVVAVIVSIGQNVTDFVDDCYKYPMQELIYWGSFSGIENHDMPTVDDDGLVRSITREVFFSLKPPITLLLLLCNHQRIP</sequence>
<dbReference type="AlphaFoldDB" id="A5C8K8"/>
<evidence type="ECO:0000256" key="1">
    <source>
        <dbReference type="ARBA" id="ARBA00022723"/>
    </source>
</evidence>
<dbReference type="PANTHER" id="PTHR31973">
    <property type="entry name" value="POLYPROTEIN, PUTATIVE-RELATED"/>
    <property type="match status" value="1"/>
</dbReference>
<reference evidence="6" key="1">
    <citation type="journal article" date="2007" name="PLoS ONE">
        <title>The first genome sequence of an elite grapevine cultivar (Pinot noir Vitis vinifera L.): coping with a highly heterozygous genome.</title>
        <authorList>
            <person name="Velasco R."/>
            <person name="Zharkikh A."/>
            <person name="Troggio M."/>
            <person name="Cartwright D.A."/>
            <person name="Cestaro A."/>
            <person name="Pruss D."/>
            <person name="Pindo M."/>
            <person name="FitzGerald L.M."/>
            <person name="Vezzulli S."/>
            <person name="Reid J."/>
            <person name="Malacarne G."/>
            <person name="Iliev D."/>
            <person name="Coppola G."/>
            <person name="Wardell B."/>
            <person name="Micheletti D."/>
            <person name="Macalma T."/>
            <person name="Facci M."/>
            <person name="Mitchell J.T."/>
            <person name="Perazzolli M."/>
            <person name="Eldredge G."/>
            <person name="Gatto P."/>
            <person name="Oyzerski R."/>
            <person name="Moretto M."/>
            <person name="Gutin N."/>
            <person name="Stefanini M."/>
            <person name="Chen Y."/>
            <person name="Segala C."/>
            <person name="Davenport C."/>
            <person name="Dematte L."/>
            <person name="Mraz A."/>
            <person name="Battilana J."/>
            <person name="Stormo K."/>
            <person name="Costa F."/>
            <person name="Tao Q."/>
            <person name="Si-Ammour A."/>
            <person name="Harkins T."/>
            <person name="Lackey A."/>
            <person name="Perbost C."/>
            <person name="Taillon B."/>
            <person name="Stella A."/>
            <person name="Solovyev V."/>
            <person name="Fawcett J.A."/>
            <person name="Sterck L."/>
            <person name="Vandepoele K."/>
            <person name="Grando S.M."/>
            <person name="Toppo S."/>
            <person name="Moser C."/>
            <person name="Lanchbury J."/>
            <person name="Bogden R."/>
            <person name="Skolnick M."/>
            <person name="Sgaramella V."/>
            <person name="Bhatnagar S.K."/>
            <person name="Fontana P."/>
            <person name="Gutin A."/>
            <person name="Van de Peer Y."/>
            <person name="Salamini F."/>
            <person name="Viola R."/>
        </authorList>
    </citation>
    <scope>NUCLEOTIDE SEQUENCE</scope>
</reference>
<proteinExistence type="predicted"/>
<evidence type="ECO:0000259" key="5">
    <source>
        <dbReference type="PROSITE" id="PS50966"/>
    </source>
</evidence>
<keyword evidence="2 4" id="KW-0863">Zinc-finger</keyword>
<protein>
    <recommendedName>
        <fullName evidence="5">SWIM-type domain-containing protein</fullName>
    </recommendedName>
</protein>
<dbReference type="GO" id="GO:0008270">
    <property type="term" value="F:zinc ion binding"/>
    <property type="evidence" value="ECO:0007669"/>
    <property type="project" value="UniProtKB-KW"/>
</dbReference>
<evidence type="ECO:0000313" key="6">
    <source>
        <dbReference type="EMBL" id="CAN75414.1"/>
    </source>
</evidence>
<dbReference type="SMART" id="SM00575">
    <property type="entry name" value="ZnF_PMZ"/>
    <property type="match status" value="1"/>
</dbReference>
<accession>A5C8K8</accession>
<organism evidence="6">
    <name type="scientific">Vitis vinifera</name>
    <name type="common">Grape</name>
    <dbReference type="NCBI Taxonomy" id="29760"/>
    <lineage>
        <taxon>Eukaryota</taxon>
        <taxon>Viridiplantae</taxon>
        <taxon>Streptophyta</taxon>
        <taxon>Embryophyta</taxon>
        <taxon>Tracheophyta</taxon>
        <taxon>Spermatophyta</taxon>
        <taxon>Magnoliopsida</taxon>
        <taxon>eudicotyledons</taxon>
        <taxon>Gunneridae</taxon>
        <taxon>Pentapetalae</taxon>
        <taxon>rosids</taxon>
        <taxon>Vitales</taxon>
        <taxon>Vitaceae</taxon>
        <taxon>Viteae</taxon>
        <taxon>Vitis</taxon>
    </lineage>
</organism>
<keyword evidence="1" id="KW-0479">Metal-binding</keyword>